<dbReference type="KEGG" id="pry:Prubr_66930"/>
<sequence>MTQPDGQQPRVLGAVLLNPPLTAGTATMRHLRVAAEILGCSDVQVGNLFAVPTTSVTEINDAGRDAAGWEAARWNLNQVLTSSAELVLGWGVSGLHGLALAHRHAQIAWLVDRLGALKISGVWTLNGEARHPSRWHQYVSDRHRRAVGGTFPQRLASVLHRVDLNSPL</sequence>
<protein>
    <recommendedName>
        <fullName evidence="3">DUF1643 domain-containing protein</fullName>
    </recommendedName>
</protein>
<dbReference type="InterPro" id="IPR012441">
    <property type="entry name" value="DUF1643"/>
</dbReference>
<reference evidence="1" key="1">
    <citation type="submission" date="2020-08" db="EMBL/GenBank/DDBJ databases">
        <title>Whole genome shotgun sequence of Polymorphospora rubra NBRC 101157.</title>
        <authorList>
            <person name="Komaki H."/>
            <person name="Tamura T."/>
        </authorList>
    </citation>
    <scope>NUCLEOTIDE SEQUENCE</scope>
    <source>
        <strain evidence="1">NBRC 101157</strain>
    </source>
</reference>
<proteinExistence type="predicted"/>
<organism evidence="1 2">
    <name type="scientific">Polymorphospora rubra</name>
    <dbReference type="NCBI Taxonomy" id="338584"/>
    <lineage>
        <taxon>Bacteria</taxon>
        <taxon>Bacillati</taxon>
        <taxon>Actinomycetota</taxon>
        <taxon>Actinomycetes</taxon>
        <taxon>Micromonosporales</taxon>
        <taxon>Micromonosporaceae</taxon>
        <taxon>Polymorphospora</taxon>
    </lineage>
</organism>
<gene>
    <name evidence="1" type="ORF">Prubr_66930</name>
</gene>
<dbReference type="EMBL" id="AP023359">
    <property type="protein sequence ID" value="BCJ69672.1"/>
    <property type="molecule type" value="Genomic_DNA"/>
</dbReference>
<evidence type="ECO:0000313" key="1">
    <source>
        <dbReference type="EMBL" id="BCJ69672.1"/>
    </source>
</evidence>
<evidence type="ECO:0008006" key="3">
    <source>
        <dbReference type="Google" id="ProtNLM"/>
    </source>
</evidence>
<dbReference type="Proteomes" id="UP000680866">
    <property type="component" value="Chromosome"/>
</dbReference>
<dbReference type="Pfam" id="PF07799">
    <property type="entry name" value="DUF1643"/>
    <property type="match status" value="1"/>
</dbReference>
<accession>A0A810N7U3</accession>
<evidence type="ECO:0000313" key="2">
    <source>
        <dbReference type="Proteomes" id="UP000680866"/>
    </source>
</evidence>
<keyword evidence="2" id="KW-1185">Reference proteome</keyword>
<dbReference type="RefSeq" id="WP_425566053.1">
    <property type="nucleotide sequence ID" value="NZ_BAAAOJ010000009.1"/>
</dbReference>
<dbReference type="AlphaFoldDB" id="A0A810N7U3"/>
<name>A0A810N7U3_9ACTN</name>